<feature type="non-terminal residue" evidence="7">
    <location>
        <position position="473"/>
    </location>
</feature>
<reference evidence="7" key="1">
    <citation type="submission" date="2018-05" db="EMBL/GenBank/DDBJ databases">
        <authorList>
            <person name="Lanie J.A."/>
            <person name="Ng W.-L."/>
            <person name="Kazmierczak K.M."/>
            <person name="Andrzejewski T.M."/>
            <person name="Davidsen T.M."/>
            <person name="Wayne K.J."/>
            <person name="Tettelin H."/>
            <person name="Glass J.I."/>
            <person name="Rusch D."/>
            <person name="Podicherti R."/>
            <person name="Tsui H.-C.T."/>
            <person name="Winkler M.E."/>
        </authorList>
    </citation>
    <scope>NUCLEOTIDE SEQUENCE</scope>
</reference>
<feature type="transmembrane region" description="Helical" evidence="5">
    <location>
        <begin position="419"/>
        <end position="438"/>
    </location>
</feature>
<feature type="transmembrane region" description="Helical" evidence="5">
    <location>
        <begin position="380"/>
        <end position="413"/>
    </location>
</feature>
<gene>
    <name evidence="7" type="ORF">METZ01_LOCUS116675</name>
</gene>
<dbReference type="Pfam" id="PF00361">
    <property type="entry name" value="Proton_antipo_M"/>
    <property type="match status" value="1"/>
</dbReference>
<comment type="subcellular location">
    <subcellularLocation>
        <location evidence="1">Membrane</location>
        <topology evidence="1">Multi-pass membrane protein</topology>
    </subcellularLocation>
</comment>
<organism evidence="7">
    <name type="scientific">marine metagenome</name>
    <dbReference type="NCBI Taxonomy" id="408172"/>
    <lineage>
        <taxon>unclassified sequences</taxon>
        <taxon>metagenomes</taxon>
        <taxon>ecological metagenomes</taxon>
    </lineage>
</organism>
<feature type="transmembrane region" description="Helical" evidence="5">
    <location>
        <begin position="241"/>
        <end position="261"/>
    </location>
</feature>
<name>A0A381XH88_9ZZZZ</name>
<dbReference type="PANTHER" id="PTHR22773">
    <property type="entry name" value="NADH DEHYDROGENASE"/>
    <property type="match status" value="1"/>
</dbReference>
<dbReference type="HAMAP" id="MF_00445">
    <property type="entry name" value="NDH1_NuoN_1"/>
    <property type="match status" value="1"/>
</dbReference>
<dbReference type="NCBIfam" id="TIGR01770">
    <property type="entry name" value="NDH_I_N"/>
    <property type="match status" value="1"/>
</dbReference>
<feature type="transmembrane region" description="Helical" evidence="5">
    <location>
        <begin position="38"/>
        <end position="56"/>
    </location>
</feature>
<evidence type="ECO:0000256" key="3">
    <source>
        <dbReference type="ARBA" id="ARBA00022989"/>
    </source>
</evidence>
<evidence type="ECO:0000256" key="5">
    <source>
        <dbReference type="SAM" id="Phobius"/>
    </source>
</evidence>
<evidence type="ECO:0000256" key="1">
    <source>
        <dbReference type="ARBA" id="ARBA00004141"/>
    </source>
</evidence>
<feature type="transmembrane region" description="Helical" evidence="5">
    <location>
        <begin position="336"/>
        <end position="359"/>
    </location>
</feature>
<sequence length="473" mass="51767">MNNLQSLSYYLPEFLLVGTILSAVIVDLFLKAKDSHQVGIWVLGGLFLTLCSFQFIPENDITSLFMNSLAFDPFARFFKILVLVATGFIILISRESQELSNVRTGEYYMLLGIMVFGMFLMASAIDLIMVYLAIEIVSIVSFILAGYLKDNKRSNESGLKYVIYGAFSSGLMLFGLSILFGVTGTTKFFEIRTVLGSANPDVFLAIVVASILILAGFGYKISAVPFHFWTPDVYEGAPTPVTAYLSVAPKAAGFAILLRFFNDSLSDGGVIENLDFGYTGLPWAQLLAVLSLVTMTLGNLVAIQQSSVKRMLAYSSIAHAGYMLMAAPLLSRDGIYAIMIYLVMYLFMNLGAFLVVITVKNKKNGGESFDDFKGLGWEMPLLGGGMALFMISLTGIPPTAGFIGKFYIFYSVISAGPSFYWLVFAGAINSVISLYYYVRVIKVMYLDGERQASISVPSKLTTCLLFGTGLPTL</sequence>
<dbReference type="EMBL" id="UINC01015092">
    <property type="protein sequence ID" value="SVA63821.1"/>
    <property type="molecule type" value="Genomic_DNA"/>
</dbReference>
<feature type="transmembrane region" description="Helical" evidence="5">
    <location>
        <begin position="128"/>
        <end position="149"/>
    </location>
</feature>
<evidence type="ECO:0000256" key="2">
    <source>
        <dbReference type="ARBA" id="ARBA00022692"/>
    </source>
</evidence>
<dbReference type="AlphaFoldDB" id="A0A381XH88"/>
<feature type="transmembrane region" description="Helical" evidence="5">
    <location>
        <begin position="311"/>
        <end position="330"/>
    </location>
</feature>
<keyword evidence="4 5" id="KW-0472">Membrane</keyword>
<dbReference type="GO" id="GO:0016020">
    <property type="term" value="C:membrane"/>
    <property type="evidence" value="ECO:0007669"/>
    <property type="project" value="UniProtKB-SubCell"/>
</dbReference>
<feature type="transmembrane region" description="Helical" evidence="5">
    <location>
        <begin position="281"/>
        <end position="302"/>
    </location>
</feature>
<feature type="domain" description="NADH:quinone oxidoreductase/Mrp antiporter transmembrane" evidence="6">
    <location>
        <begin position="124"/>
        <end position="433"/>
    </location>
</feature>
<dbReference type="GO" id="GO:0008137">
    <property type="term" value="F:NADH dehydrogenase (ubiquinone) activity"/>
    <property type="evidence" value="ECO:0007669"/>
    <property type="project" value="InterPro"/>
</dbReference>
<feature type="transmembrane region" description="Helical" evidence="5">
    <location>
        <begin position="105"/>
        <end position="122"/>
    </location>
</feature>
<dbReference type="InterPro" id="IPR010096">
    <property type="entry name" value="NADH-Q_OxRdtase_suN/2"/>
</dbReference>
<dbReference type="GO" id="GO:0042773">
    <property type="term" value="P:ATP synthesis coupled electron transport"/>
    <property type="evidence" value="ECO:0007669"/>
    <property type="project" value="InterPro"/>
</dbReference>
<feature type="transmembrane region" description="Helical" evidence="5">
    <location>
        <begin position="76"/>
        <end position="93"/>
    </location>
</feature>
<dbReference type="InterPro" id="IPR001750">
    <property type="entry name" value="ND/Mrp_TM"/>
</dbReference>
<proteinExistence type="inferred from homology"/>
<evidence type="ECO:0000256" key="4">
    <source>
        <dbReference type="ARBA" id="ARBA00023136"/>
    </source>
</evidence>
<feature type="transmembrane region" description="Helical" evidence="5">
    <location>
        <begin position="161"/>
        <end position="182"/>
    </location>
</feature>
<protein>
    <recommendedName>
        <fullName evidence="6">NADH:quinone oxidoreductase/Mrp antiporter transmembrane domain-containing protein</fullName>
    </recommendedName>
</protein>
<evidence type="ECO:0000259" key="6">
    <source>
        <dbReference type="Pfam" id="PF00361"/>
    </source>
</evidence>
<evidence type="ECO:0000313" key="7">
    <source>
        <dbReference type="EMBL" id="SVA63821.1"/>
    </source>
</evidence>
<feature type="transmembrane region" description="Helical" evidence="5">
    <location>
        <begin position="202"/>
        <end position="221"/>
    </location>
</feature>
<feature type="transmembrane region" description="Helical" evidence="5">
    <location>
        <begin position="6"/>
        <end position="26"/>
    </location>
</feature>
<keyword evidence="3 5" id="KW-1133">Transmembrane helix</keyword>
<keyword evidence="2 5" id="KW-0812">Transmembrane</keyword>
<accession>A0A381XH88</accession>